<protein>
    <submittedName>
        <fullName evidence="1">Uncharacterized protein</fullName>
    </submittedName>
</protein>
<comment type="caution">
    <text evidence="1">The sequence shown here is derived from an EMBL/GenBank/DDBJ whole genome shotgun (WGS) entry which is preliminary data.</text>
</comment>
<evidence type="ECO:0000313" key="2">
    <source>
        <dbReference type="Proteomes" id="UP000188268"/>
    </source>
</evidence>
<dbReference type="Gramene" id="OMO66462">
    <property type="protein sequence ID" value="OMO66462"/>
    <property type="gene ID" value="CCACVL1_21152"/>
</dbReference>
<proteinExistence type="predicted"/>
<name>A0A1R3H7Z3_COCAP</name>
<sequence length="24" mass="2872">MAWHVFHVTQSHSVVIFVVERDTF</sequence>
<dbReference type="Proteomes" id="UP000188268">
    <property type="component" value="Unassembled WGS sequence"/>
</dbReference>
<keyword evidence="2" id="KW-1185">Reference proteome</keyword>
<accession>A0A1R3H7Z3</accession>
<gene>
    <name evidence="1" type="ORF">CCACVL1_21152</name>
</gene>
<evidence type="ECO:0000313" key="1">
    <source>
        <dbReference type="EMBL" id="OMO66462.1"/>
    </source>
</evidence>
<organism evidence="1 2">
    <name type="scientific">Corchorus capsularis</name>
    <name type="common">Jute</name>
    <dbReference type="NCBI Taxonomy" id="210143"/>
    <lineage>
        <taxon>Eukaryota</taxon>
        <taxon>Viridiplantae</taxon>
        <taxon>Streptophyta</taxon>
        <taxon>Embryophyta</taxon>
        <taxon>Tracheophyta</taxon>
        <taxon>Spermatophyta</taxon>
        <taxon>Magnoliopsida</taxon>
        <taxon>eudicotyledons</taxon>
        <taxon>Gunneridae</taxon>
        <taxon>Pentapetalae</taxon>
        <taxon>rosids</taxon>
        <taxon>malvids</taxon>
        <taxon>Malvales</taxon>
        <taxon>Malvaceae</taxon>
        <taxon>Grewioideae</taxon>
        <taxon>Apeibeae</taxon>
        <taxon>Corchorus</taxon>
    </lineage>
</organism>
<dbReference type="AlphaFoldDB" id="A0A1R3H7Z3"/>
<dbReference type="EMBL" id="AWWV01012527">
    <property type="protein sequence ID" value="OMO66462.1"/>
    <property type="molecule type" value="Genomic_DNA"/>
</dbReference>
<reference evidence="1 2" key="1">
    <citation type="submission" date="2013-09" db="EMBL/GenBank/DDBJ databases">
        <title>Corchorus capsularis genome sequencing.</title>
        <authorList>
            <person name="Alam M."/>
            <person name="Haque M.S."/>
            <person name="Islam M.S."/>
            <person name="Emdad E.M."/>
            <person name="Islam M.M."/>
            <person name="Ahmed B."/>
            <person name="Halim A."/>
            <person name="Hossen Q.M.M."/>
            <person name="Hossain M.Z."/>
            <person name="Ahmed R."/>
            <person name="Khan M.M."/>
            <person name="Islam R."/>
            <person name="Rashid M.M."/>
            <person name="Khan S.A."/>
            <person name="Rahman M.S."/>
            <person name="Alam M."/>
        </authorList>
    </citation>
    <scope>NUCLEOTIDE SEQUENCE [LARGE SCALE GENOMIC DNA]</scope>
    <source>
        <strain evidence="2">cv. CVL-1</strain>
        <tissue evidence="1">Whole seedling</tissue>
    </source>
</reference>